<evidence type="ECO:0000313" key="6">
    <source>
        <dbReference type="EMBL" id="HGE66269.1"/>
    </source>
</evidence>
<feature type="binding site" evidence="4">
    <location>
        <position position="176"/>
    </location>
    <ligand>
        <name>substrate</name>
    </ligand>
</feature>
<comment type="function">
    <text evidence="4">Catalyzes the deamination of 5-methylthioadenosine and S-adenosyl-L-homocysteine into 5-methylthioinosine and S-inosyl-L-homocysteine, respectively. Is also able to deaminate adenosine.</text>
</comment>
<accession>A0A7C3UBV7</accession>
<dbReference type="FunFam" id="3.20.20.140:FF:000014">
    <property type="entry name" value="5-methylthioadenosine/S-adenosylhomocysteine deaminase"/>
    <property type="match status" value="1"/>
</dbReference>
<organism evidence="6">
    <name type="scientific">Geoglobus ahangari</name>
    <dbReference type="NCBI Taxonomy" id="113653"/>
    <lineage>
        <taxon>Archaea</taxon>
        <taxon>Methanobacteriati</taxon>
        <taxon>Methanobacteriota</taxon>
        <taxon>Archaeoglobi</taxon>
        <taxon>Archaeoglobales</taxon>
        <taxon>Archaeoglobaceae</taxon>
        <taxon>Geoglobus</taxon>
    </lineage>
</organism>
<feature type="binding site" evidence="4">
    <location>
        <position position="56"/>
    </location>
    <ligand>
        <name>Zn(2+)</name>
        <dbReference type="ChEBI" id="CHEBI:29105"/>
    </ligand>
</feature>
<proteinExistence type="inferred from homology"/>
<feature type="binding site" evidence="4">
    <location>
        <position position="146"/>
    </location>
    <ligand>
        <name>substrate</name>
    </ligand>
</feature>
<dbReference type="CDD" id="cd01298">
    <property type="entry name" value="ATZ_TRZ_like"/>
    <property type="match status" value="1"/>
</dbReference>
<name>A0A7C3UBV7_9EURY</name>
<keyword evidence="3 4" id="KW-0862">Zinc</keyword>
<keyword evidence="1 4" id="KW-0479">Metal-binding</keyword>
<dbReference type="SUPFAM" id="SSF51556">
    <property type="entry name" value="Metallo-dependent hydrolases"/>
    <property type="match status" value="1"/>
</dbReference>
<dbReference type="InterPro" id="IPR011059">
    <property type="entry name" value="Metal-dep_hydrolase_composite"/>
</dbReference>
<dbReference type="Gene3D" id="2.30.40.10">
    <property type="entry name" value="Urease, subunit C, domain 1"/>
    <property type="match status" value="1"/>
</dbReference>
<dbReference type="EMBL" id="DTPI01000028">
    <property type="protein sequence ID" value="HGE66269.1"/>
    <property type="molecule type" value="Genomic_DNA"/>
</dbReference>
<dbReference type="AlphaFoldDB" id="A0A7C3UBV7"/>
<dbReference type="HAMAP" id="MF_01281">
    <property type="entry name" value="MTA_SAH_deamin"/>
    <property type="match status" value="1"/>
</dbReference>
<evidence type="ECO:0000256" key="3">
    <source>
        <dbReference type="ARBA" id="ARBA00022833"/>
    </source>
</evidence>
<comment type="cofactor">
    <cofactor evidence="4">
        <name>Zn(2+)</name>
        <dbReference type="ChEBI" id="CHEBI:29105"/>
    </cofactor>
    <text evidence="4">Binds 1 zinc ion per subunit.</text>
</comment>
<dbReference type="EC" id="3.5.4.28" evidence="4"/>
<protein>
    <recommendedName>
        <fullName evidence="4">5-methylthioadenosine/S-adenosylhomocysteine deaminase</fullName>
        <shortName evidence="4">MTA/SAH deaminase</shortName>
        <ecNumber evidence="4">3.5.4.28</ecNumber>
        <ecNumber evidence="4">3.5.4.31</ecNumber>
    </recommendedName>
</protein>
<feature type="binding site" evidence="4">
    <location>
        <position position="58"/>
    </location>
    <ligand>
        <name>Zn(2+)</name>
        <dbReference type="ChEBI" id="CHEBI:29105"/>
    </ligand>
</feature>
<comment type="catalytic activity">
    <reaction evidence="4">
        <text>S-methyl-5'-thioadenosine + H2O + H(+) = S-methyl-5'-thioinosine + NH4(+)</text>
        <dbReference type="Rhea" id="RHEA:25025"/>
        <dbReference type="ChEBI" id="CHEBI:15377"/>
        <dbReference type="ChEBI" id="CHEBI:15378"/>
        <dbReference type="ChEBI" id="CHEBI:17509"/>
        <dbReference type="ChEBI" id="CHEBI:28938"/>
        <dbReference type="ChEBI" id="CHEBI:48595"/>
        <dbReference type="EC" id="3.5.4.31"/>
    </reaction>
</comment>
<comment type="catalytic activity">
    <reaction evidence="4">
        <text>S-adenosyl-L-homocysteine + H2O + H(+) = S-inosyl-L-homocysteine + NH4(+)</text>
        <dbReference type="Rhea" id="RHEA:20716"/>
        <dbReference type="ChEBI" id="CHEBI:15377"/>
        <dbReference type="ChEBI" id="CHEBI:15378"/>
        <dbReference type="ChEBI" id="CHEBI:28938"/>
        <dbReference type="ChEBI" id="CHEBI:57856"/>
        <dbReference type="ChEBI" id="CHEBI:57985"/>
        <dbReference type="EC" id="3.5.4.28"/>
    </reaction>
</comment>
<feature type="binding site" evidence="4">
    <location>
        <position position="206"/>
    </location>
    <ligand>
        <name>substrate</name>
    </ligand>
</feature>
<sequence>MYSIVIKDGLCYIGGEFVRANIGIKGNRIAKISREDLKGEIEFKADITIPAFFNGHTHAAMVLFRGIAEDMDLNSWLKNVWKLEKKLSGNDVYWGTMLAAVEMIKSGIACFSDLYIFMDDVAKAVGETGMRAVLCYGMADRGDEERAKKELKIGEEFVRNWNNSFNGRIKAVFGPHAPYTCSPEFLKTVKKKADEMKTKIHIHVSETKWEVEEILKRYGKTPVRFLNEIGFLDENVVIAHAVWLDDEEIEILKKRGVSVVHNPVSNLKLVAGIARVKEMIEMEINVCLGTDGAASNNTYNMFQEMKFASLCQKIKYMRADAIKAEDVFKMATVNGYKAYSLDGGEIKEGALADIAILERSEKFYPSYNPLHSIVYSASGEEVRHLIIDGNIVMEDRVILTVDEEKVKDKVEKLSSKFH</sequence>
<dbReference type="GO" id="GO:0050270">
    <property type="term" value="F:S-adenosylhomocysteine deaminase activity"/>
    <property type="evidence" value="ECO:0007669"/>
    <property type="project" value="UniProtKB-UniRule"/>
</dbReference>
<feature type="binding site" evidence="4">
    <location>
        <position position="291"/>
    </location>
    <ligand>
        <name>Zn(2+)</name>
        <dbReference type="ChEBI" id="CHEBI:29105"/>
    </ligand>
</feature>
<dbReference type="Pfam" id="PF01979">
    <property type="entry name" value="Amidohydro_1"/>
    <property type="match status" value="1"/>
</dbReference>
<comment type="caution">
    <text evidence="4">Lacks conserved residue(s) required for the propagation of feature annotation.</text>
</comment>
<dbReference type="EC" id="3.5.4.31" evidence="4"/>
<feature type="binding site" evidence="4">
    <location>
        <position position="84"/>
    </location>
    <ligand>
        <name>substrate</name>
    </ligand>
</feature>
<gene>
    <name evidence="4" type="primary">mtaD</name>
    <name evidence="6" type="ORF">ENX77_03980</name>
</gene>
<dbReference type="InterPro" id="IPR032466">
    <property type="entry name" value="Metal_Hydrolase"/>
</dbReference>
<feature type="binding site" evidence="4">
    <location>
        <position position="203"/>
    </location>
    <ligand>
        <name>Zn(2+)</name>
        <dbReference type="ChEBI" id="CHEBI:29105"/>
    </ligand>
</feature>
<feature type="binding site" evidence="4">
    <location>
        <position position="291"/>
    </location>
    <ligand>
        <name>substrate</name>
    </ligand>
</feature>
<dbReference type="PANTHER" id="PTHR43794:SF11">
    <property type="entry name" value="AMIDOHYDROLASE-RELATED DOMAIN-CONTAINING PROTEIN"/>
    <property type="match status" value="1"/>
</dbReference>
<dbReference type="SUPFAM" id="SSF51338">
    <property type="entry name" value="Composite domain of metallo-dependent hydrolases"/>
    <property type="match status" value="1"/>
</dbReference>
<evidence type="ECO:0000259" key="5">
    <source>
        <dbReference type="Pfam" id="PF01979"/>
    </source>
</evidence>
<dbReference type="InterPro" id="IPR006680">
    <property type="entry name" value="Amidohydro-rel"/>
</dbReference>
<comment type="similarity">
    <text evidence="4">Belongs to the metallo-dependent hydrolases superfamily. MTA/SAH deaminase family.</text>
</comment>
<comment type="caution">
    <text evidence="6">The sequence shown here is derived from an EMBL/GenBank/DDBJ whole genome shotgun (WGS) entry which is preliminary data.</text>
</comment>
<dbReference type="PANTHER" id="PTHR43794">
    <property type="entry name" value="AMINOHYDROLASE SSNA-RELATED"/>
    <property type="match status" value="1"/>
</dbReference>
<dbReference type="Gene3D" id="3.20.20.140">
    <property type="entry name" value="Metal-dependent hydrolases"/>
    <property type="match status" value="1"/>
</dbReference>
<evidence type="ECO:0000256" key="2">
    <source>
        <dbReference type="ARBA" id="ARBA00022801"/>
    </source>
</evidence>
<feature type="domain" description="Amidohydrolase-related" evidence="5">
    <location>
        <begin position="48"/>
        <end position="392"/>
    </location>
</feature>
<reference evidence="6" key="1">
    <citation type="journal article" date="2020" name="mSystems">
        <title>Genome- and Community-Level Interaction Insights into Carbon Utilization and Element Cycling Functions of Hydrothermarchaeota in Hydrothermal Sediment.</title>
        <authorList>
            <person name="Zhou Z."/>
            <person name="Liu Y."/>
            <person name="Xu W."/>
            <person name="Pan J."/>
            <person name="Luo Z.H."/>
            <person name="Li M."/>
        </authorList>
    </citation>
    <scope>NUCLEOTIDE SEQUENCE [LARGE SCALE GENOMIC DNA]</scope>
    <source>
        <strain evidence="6">SpSt-97</strain>
    </source>
</reference>
<dbReference type="GO" id="GO:0046872">
    <property type="term" value="F:metal ion binding"/>
    <property type="evidence" value="ECO:0007669"/>
    <property type="project" value="UniProtKB-KW"/>
</dbReference>
<evidence type="ECO:0000256" key="1">
    <source>
        <dbReference type="ARBA" id="ARBA00022723"/>
    </source>
</evidence>
<keyword evidence="2 4" id="KW-0378">Hydrolase</keyword>
<dbReference type="InterPro" id="IPR050287">
    <property type="entry name" value="MTA/SAH_deaminase"/>
</dbReference>
<dbReference type="InterPro" id="IPR023512">
    <property type="entry name" value="Deaminase_MtaD/DadD"/>
</dbReference>
<evidence type="ECO:0000256" key="4">
    <source>
        <dbReference type="HAMAP-Rule" id="MF_01281"/>
    </source>
</evidence>
<dbReference type="GO" id="GO:0090614">
    <property type="term" value="F:5'-methylthioadenosine deaminase activity"/>
    <property type="evidence" value="ECO:0007669"/>
    <property type="project" value="UniProtKB-UniRule"/>
</dbReference>